<keyword evidence="2" id="KW-1185">Reference proteome</keyword>
<evidence type="ECO:0000313" key="1">
    <source>
        <dbReference type="EMBL" id="MDR9899114.1"/>
    </source>
</evidence>
<dbReference type="EMBL" id="JAALHA020000022">
    <property type="protein sequence ID" value="MDR9899114.1"/>
    <property type="molecule type" value="Genomic_DNA"/>
</dbReference>
<comment type="caution">
    <text evidence="1">The sequence shown here is derived from an EMBL/GenBank/DDBJ whole genome shotgun (WGS) entry which is preliminary data.</text>
</comment>
<dbReference type="Proteomes" id="UP000667802">
    <property type="component" value="Unassembled WGS sequence"/>
</dbReference>
<evidence type="ECO:0000313" key="2">
    <source>
        <dbReference type="Proteomes" id="UP000667802"/>
    </source>
</evidence>
<proteinExistence type="predicted"/>
<organism evidence="1 2">
    <name type="scientific">Aetokthonos hydrillicola Thurmond2011</name>
    <dbReference type="NCBI Taxonomy" id="2712845"/>
    <lineage>
        <taxon>Bacteria</taxon>
        <taxon>Bacillati</taxon>
        <taxon>Cyanobacteriota</taxon>
        <taxon>Cyanophyceae</taxon>
        <taxon>Nostocales</taxon>
        <taxon>Hapalosiphonaceae</taxon>
        <taxon>Aetokthonos</taxon>
    </lineage>
</organism>
<protein>
    <submittedName>
        <fullName evidence="1">Uncharacterized protein</fullName>
    </submittedName>
</protein>
<gene>
    <name evidence="1" type="ORF">G7B40_031810</name>
</gene>
<name>A0AAP5ID94_9CYAN</name>
<reference evidence="2" key="1">
    <citation type="journal article" date="2021" name="Science">
        <title>Hunting the eagle killer: A cyanobacterial neurotoxin causes vacuolar myelinopathy.</title>
        <authorList>
            <person name="Breinlinger S."/>
            <person name="Phillips T.J."/>
            <person name="Haram B.N."/>
            <person name="Mares J."/>
            <person name="Martinez Yerena J.A."/>
            <person name="Hrouzek P."/>
            <person name="Sobotka R."/>
            <person name="Henderson W.M."/>
            <person name="Schmieder P."/>
            <person name="Williams S.M."/>
            <person name="Lauderdale J.D."/>
            <person name="Wilde H.D."/>
            <person name="Gerrin W."/>
            <person name="Kust A."/>
            <person name="Washington J.W."/>
            <person name="Wagner C."/>
            <person name="Geier B."/>
            <person name="Liebeke M."/>
            <person name="Enke H."/>
            <person name="Niedermeyer T.H.J."/>
            <person name="Wilde S.B."/>
        </authorList>
    </citation>
    <scope>NUCLEOTIDE SEQUENCE [LARGE SCALE GENOMIC DNA]</scope>
    <source>
        <strain evidence="2">Thurmond2011</strain>
    </source>
</reference>
<sequence>MGRNPVLEGRLYDYYHYRLGATKSGVPLYCTFNGTITISNRSLCTHNGFAQMSLPESGVMLALPRLKGGEAVCRTGGFPHEQLLNPEGVTIQAALT</sequence>
<dbReference type="AlphaFoldDB" id="A0AAP5ID94"/>
<accession>A0AAP5ID94</accession>